<dbReference type="CDD" id="cd19436">
    <property type="entry name" value="lipocalin_crustacyanin"/>
    <property type="match status" value="1"/>
</dbReference>
<keyword evidence="1" id="KW-1015">Disulfide bond</keyword>
<dbReference type="InterPro" id="IPR022272">
    <property type="entry name" value="Lipocalin_CS"/>
</dbReference>
<gene>
    <name evidence="4" type="ORF">C7M84_023011</name>
</gene>
<dbReference type="PRINTS" id="PR01273">
    <property type="entry name" value="INVTBRTCOLOR"/>
</dbReference>
<comment type="caution">
    <text evidence="4">The sequence shown here is derived from an EMBL/GenBank/DDBJ whole genome shotgun (WGS) entry which is preliminary data.</text>
</comment>
<dbReference type="GO" id="GO:0031409">
    <property type="term" value="F:pigment binding"/>
    <property type="evidence" value="ECO:0007669"/>
    <property type="project" value="InterPro"/>
</dbReference>
<evidence type="ECO:0000313" key="4">
    <source>
        <dbReference type="EMBL" id="ROT83828.1"/>
    </source>
</evidence>
<reference evidence="4 5" key="1">
    <citation type="submission" date="2018-04" db="EMBL/GenBank/DDBJ databases">
        <authorList>
            <person name="Zhang X."/>
            <person name="Yuan J."/>
            <person name="Li F."/>
            <person name="Xiang J."/>
        </authorList>
    </citation>
    <scope>NUCLEOTIDE SEQUENCE [LARGE SCALE GENOMIC DNA]</scope>
    <source>
        <tissue evidence="4">Muscle</tissue>
    </source>
</reference>
<dbReference type="AlphaFoldDB" id="A0A423U558"/>
<name>A0A423U558_PENVA</name>
<dbReference type="Proteomes" id="UP000283509">
    <property type="component" value="Unassembled WGS sequence"/>
</dbReference>
<evidence type="ECO:0000256" key="2">
    <source>
        <dbReference type="RuleBase" id="RU003695"/>
    </source>
</evidence>
<protein>
    <submittedName>
        <fullName evidence="4">Crustacyanin subunit A</fullName>
    </submittedName>
</protein>
<dbReference type="EMBL" id="QCYY01000632">
    <property type="protein sequence ID" value="ROT83828.1"/>
    <property type="molecule type" value="Genomic_DNA"/>
</dbReference>
<dbReference type="InterPro" id="IPR000566">
    <property type="entry name" value="Lipocln_cytosolic_FA-bd_dom"/>
</dbReference>
<sequence>MTTEVNDHSSAHRKRDIRAPGILVWSTTEKSCLPHSSLLPSWPLSLLTAFQTSFVPGRCAKVANQDKFDLRRYSGRWYQTQIIDNAYQPYTRCIHSNYDYSDSDYGFKVTTAGFSPNNEYLRLQGKIYPTKDFPAAHMLIDFPTVFAAPYEVIETDYDSYSCVYSCIDWNGYKSEFGFVFSRTPQTSGPANDKCASVFRKNGTSGPANDKCASVFRKNGVDFSSFNEVAHTAECVYRA</sequence>
<dbReference type="InterPro" id="IPR003057">
    <property type="entry name" value="Invtbrt_color"/>
</dbReference>
<dbReference type="GO" id="GO:0006629">
    <property type="term" value="P:lipid metabolic process"/>
    <property type="evidence" value="ECO:0007669"/>
    <property type="project" value="TreeGrafter"/>
</dbReference>
<keyword evidence="5" id="KW-1185">Reference proteome</keyword>
<dbReference type="PANTHER" id="PTHR10612">
    <property type="entry name" value="APOLIPOPROTEIN D"/>
    <property type="match status" value="1"/>
</dbReference>
<accession>A0A423U558</accession>
<dbReference type="PANTHER" id="PTHR10612:SF15">
    <property type="entry name" value="APOLIPOPROTEIN D"/>
    <property type="match status" value="1"/>
</dbReference>
<evidence type="ECO:0000313" key="5">
    <source>
        <dbReference type="Proteomes" id="UP000283509"/>
    </source>
</evidence>
<proteinExistence type="inferred from homology"/>
<dbReference type="PRINTS" id="PR00179">
    <property type="entry name" value="LIPOCALIN"/>
</dbReference>
<evidence type="ECO:0000259" key="3">
    <source>
        <dbReference type="Pfam" id="PF00061"/>
    </source>
</evidence>
<dbReference type="SUPFAM" id="SSF50814">
    <property type="entry name" value="Lipocalins"/>
    <property type="match status" value="1"/>
</dbReference>
<comment type="similarity">
    <text evidence="2">Belongs to the calycin superfamily. Lipocalin family.</text>
</comment>
<dbReference type="Gene3D" id="2.40.128.20">
    <property type="match status" value="1"/>
</dbReference>
<dbReference type="PROSITE" id="PS00213">
    <property type="entry name" value="LIPOCALIN"/>
    <property type="match status" value="1"/>
</dbReference>
<dbReference type="OrthoDB" id="6339451at2759"/>
<dbReference type="Pfam" id="PF00061">
    <property type="entry name" value="Lipocalin"/>
    <property type="match status" value="1"/>
</dbReference>
<dbReference type="GO" id="GO:0000302">
    <property type="term" value="P:response to reactive oxygen species"/>
    <property type="evidence" value="ECO:0007669"/>
    <property type="project" value="TreeGrafter"/>
</dbReference>
<dbReference type="InterPro" id="IPR012674">
    <property type="entry name" value="Calycin"/>
</dbReference>
<feature type="domain" description="Lipocalin/cytosolic fatty-acid binding" evidence="3">
    <location>
        <begin position="74"/>
        <end position="202"/>
    </location>
</feature>
<reference evidence="4 5" key="2">
    <citation type="submission" date="2019-01" db="EMBL/GenBank/DDBJ databases">
        <title>The decoding of complex shrimp genome reveals the adaptation for benthos swimmer, frequently molting mechanism and breeding impact on genome.</title>
        <authorList>
            <person name="Sun Y."/>
            <person name="Gao Y."/>
            <person name="Yu Y."/>
        </authorList>
    </citation>
    <scope>NUCLEOTIDE SEQUENCE [LARGE SCALE GENOMIC DNA]</scope>
    <source>
        <tissue evidence="4">Muscle</tissue>
    </source>
</reference>
<dbReference type="GO" id="GO:0005737">
    <property type="term" value="C:cytoplasm"/>
    <property type="evidence" value="ECO:0007669"/>
    <property type="project" value="TreeGrafter"/>
</dbReference>
<organism evidence="4 5">
    <name type="scientific">Penaeus vannamei</name>
    <name type="common">Whiteleg shrimp</name>
    <name type="synonym">Litopenaeus vannamei</name>
    <dbReference type="NCBI Taxonomy" id="6689"/>
    <lineage>
        <taxon>Eukaryota</taxon>
        <taxon>Metazoa</taxon>
        <taxon>Ecdysozoa</taxon>
        <taxon>Arthropoda</taxon>
        <taxon>Crustacea</taxon>
        <taxon>Multicrustacea</taxon>
        <taxon>Malacostraca</taxon>
        <taxon>Eumalacostraca</taxon>
        <taxon>Eucarida</taxon>
        <taxon>Decapoda</taxon>
        <taxon>Dendrobranchiata</taxon>
        <taxon>Penaeoidea</taxon>
        <taxon>Penaeidae</taxon>
        <taxon>Penaeus</taxon>
    </lineage>
</organism>
<evidence type="ECO:0000256" key="1">
    <source>
        <dbReference type="ARBA" id="ARBA00023157"/>
    </source>
</evidence>